<dbReference type="Proteomes" id="UP000319204">
    <property type="component" value="Unassembled WGS sequence"/>
</dbReference>
<dbReference type="CDD" id="cd03360">
    <property type="entry name" value="LbH_AT_putative"/>
    <property type="match status" value="1"/>
</dbReference>
<evidence type="ECO:0000313" key="4">
    <source>
        <dbReference type="EMBL" id="KAB5491502.1"/>
    </source>
</evidence>
<keyword evidence="5" id="KW-1185">Reference proteome</keyword>
<sequence length="218" mass="23738">MENHKRKKKLYIIGAGGFGRQLESYLDQHPKEKVDWELMGYIDDNPNALENVGSDYQILGNVHTYDFQEGDMVLIAIADLKAKMKIVELLRNKVTFFTYVSDTALVGKNVKLGEGSVICPGAKIGSNVSIGEFCIINLDTIIGHDSTIGKNNSIMPHVDVGGGSIIGDNIFMGTKATISPRLNVVDNTHIGVGAVVIKDILEPGTYFGNPARRMISSN</sequence>
<dbReference type="InterPro" id="IPR050179">
    <property type="entry name" value="Trans_hexapeptide_repeat"/>
</dbReference>
<comment type="caution">
    <text evidence="4">The sequence shown here is derived from an EMBL/GenBank/DDBJ whole genome shotgun (WGS) entry which is preliminary data.</text>
</comment>
<dbReference type="PANTHER" id="PTHR43300:SF7">
    <property type="entry name" value="UDP-N-ACETYLBACILLOSAMINE N-ACETYLTRANSFERASE"/>
    <property type="match status" value="1"/>
</dbReference>
<dbReference type="InterPro" id="IPR041561">
    <property type="entry name" value="PglD_N"/>
</dbReference>
<dbReference type="Gene3D" id="2.160.10.10">
    <property type="entry name" value="Hexapeptide repeat proteins"/>
    <property type="match status" value="1"/>
</dbReference>
<dbReference type="SUPFAM" id="SSF51161">
    <property type="entry name" value="Trimeric LpxA-like enzymes"/>
    <property type="match status" value="1"/>
</dbReference>
<dbReference type="InterPro" id="IPR011004">
    <property type="entry name" value="Trimer_LpxA-like_sf"/>
</dbReference>
<evidence type="ECO:0000256" key="2">
    <source>
        <dbReference type="PIRSR" id="PIRSR620019-1"/>
    </source>
</evidence>
<feature type="site" description="Increases basicity of active site His" evidence="2">
    <location>
        <position position="145"/>
    </location>
</feature>
<comment type="similarity">
    <text evidence="1">Belongs to the transferase hexapeptide repeat family.</text>
</comment>
<dbReference type="Pfam" id="PF17836">
    <property type="entry name" value="PglD_N"/>
    <property type="match status" value="1"/>
</dbReference>
<evidence type="ECO:0000259" key="3">
    <source>
        <dbReference type="Pfam" id="PF17836"/>
    </source>
</evidence>
<dbReference type="GO" id="GO:0016740">
    <property type="term" value="F:transferase activity"/>
    <property type="evidence" value="ECO:0007669"/>
    <property type="project" value="UniProtKB-KW"/>
</dbReference>
<dbReference type="OrthoDB" id="708224at2"/>
<proteinExistence type="inferred from homology"/>
<organism evidence="4 5">
    <name type="scientific">Flagellimonas hadalis</name>
    <dbReference type="NCBI Taxonomy" id="2597517"/>
    <lineage>
        <taxon>Bacteria</taxon>
        <taxon>Pseudomonadati</taxon>
        <taxon>Bacteroidota</taxon>
        <taxon>Flavobacteriia</taxon>
        <taxon>Flavobacteriales</taxon>
        <taxon>Flavobacteriaceae</taxon>
        <taxon>Flagellimonas</taxon>
    </lineage>
</organism>
<gene>
    <name evidence="4" type="ORF">FOT42_000720</name>
</gene>
<protein>
    <submittedName>
        <fullName evidence="4">Acetyltransferase</fullName>
    </submittedName>
</protein>
<dbReference type="InterPro" id="IPR001451">
    <property type="entry name" value="Hexapep"/>
</dbReference>
<accession>A0A5N5ISI3</accession>
<reference evidence="4" key="1">
    <citation type="submission" date="2019-10" db="EMBL/GenBank/DDBJ databases">
        <title>Muricauda hadale sp. nov., a piezophilic bacterium isolated from hadopelagic water of the Mariana Trench.</title>
        <authorList>
            <person name="Wei Y."/>
        </authorList>
    </citation>
    <scope>NUCLEOTIDE SEQUENCE [LARGE SCALE GENOMIC DNA]</scope>
    <source>
        <strain evidence="4">MT-229</strain>
    </source>
</reference>
<evidence type="ECO:0000256" key="1">
    <source>
        <dbReference type="ARBA" id="ARBA00007274"/>
    </source>
</evidence>
<dbReference type="RefSeq" id="WP_151888658.1">
    <property type="nucleotide sequence ID" value="NZ_VNIK02000001.1"/>
</dbReference>
<dbReference type="NCBIfam" id="TIGR03570">
    <property type="entry name" value="NeuD_NnaD"/>
    <property type="match status" value="1"/>
</dbReference>
<feature type="active site" description="Proton acceptor" evidence="2">
    <location>
        <position position="144"/>
    </location>
</feature>
<name>A0A5N5ISI3_9FLAO</name>
<dbReference type="Gene3D" id="3.40.50.20">
    <property type="match status" value="1"/>
</dbReference>
<dbReference type="Pfam" id="PF00132">
    <property type="entry name" value="Hexapep"/>
    <property type="match status" value="1"/>
</dbReference>
<evidence type="ECO:0000313" key="5">
    <source>
        <dbReference type="Proteomes" id="UP000319204"/>
    </source>
</evidence>
<dbReference type="PANTHER" id="PTHR43300">
    <property type="entry name" value="ACETYLTRANSFERASE"/>
    <property type="match status" value="1"/>
</dbReference>
<dbReference type="EMBL" id="VNIK02000001">
    <property type="protein sequence ID" value="KAB5491502.1"/>
    <property type="molecule type" value="Genomic_DNA"/>
</dbReference>
<dbReference type="AlphaFoldDB" id="A0A5N5ISI3"/>
<dbReference type="InterPro" id="IPR020019">
    <property type="entry name" value="AcTrfase_PglD-like"/>
</dbReference>
<feature type="domain" description="PglD N-terminal" evidence="3">
    <location>
        <begin position="9"/>
        <end position="88"/>
    </location>
</feature>